<comment type="caution">
    <text evidence="1">The sequence shown here is derived from an EMBL/GenBank/DDBJ whole genome shotgun (WGS) entry which is preliminary data.</text>
</comment>
<evidence type="ECO:0000313" key="2">
    <source>
        <dbReference type="Proteomes" id="UP000626210"/>
    </source>
</evidence>
<evidence type="ECO:0000313" key="1">
    <source>
        <dbReference type="EMBL" id="GHC87639.1"/>
    </source>
</evidence>
<proteinExistence type="predicted"/>
<reference evidence="2" key="1">
    <citation type="journal article" date="2019" name="Int. J. Syst. Evol. Microbiol.">
        <title>The Global Catalogue of Microorganisms (GCM) 10K type strain sequencing project: providing services to taxonomists for standard genome sequencing and annotation.</title>
        <authorList>
            <consortium name="The Broad Institute Genomics Platform"/>
            <consortium name="The Broad Institute Genome Sequencing Center for Infectious Disease"/>
            <person name="Wu L."/>
            <person name="Ma J."/>
        </authorList>
    </citation>
    <scope>NUCLEOTIDE SEQUENCE [LARGE SCALE GENOMIC DNA]</scope>
    <source>
        <strain evidence="2">KCTC 23314</strain>
    </source>
</reference>
<gene>
    <name evidence="1" type="ORF">GCM10007320_34100</name>
</gene>
<organism evidence="1 2">
    <name type="scientific">Pseudorhodoferax aquiterrae</name>
    <dbReference type="NCBI Taxonomy" id="747304"/>
    <lineage>
        <taxon>Bacteria</taxon>
        <taxon>Pseudomonadati</taxon>
        <taxon>Pseudomonadota</taxon>
        <taxon>Betaproteobacteria</taxon>
        <taxon>Burkholderiales</taxon>
        <taxon>Comamonadaceae</taxon>
    </lineage>
</organism>
<name>A0ABQ3G3M7_9BURK</name>
<dbReference type="RefSeq" id="WP_189688137.1">
    <property type="nucleotide sequence ID" value="NZ_BMYK01000010.1"/>
</dbReference>
<dbReference type="EMBL" id="BMYK01000010">
    <property type="protein sequence ID" value="GHC87639.1"/>
    <property type="molecule type" value="Genomic_DNA"/>
</dbReference>
<accession>A0ABQ3G3M7</accession>
<sequence length="139" mass="15556">MAEEDRIWDARALRDLAAQAATTPCASCATLPSTGWETVPVSLDRQRLEPLGTLYDPQAGNPLDATLEEYHPQHTRYWSADAPIAPAWFPYNRCGVWRCRVCATVFLRYAEHGGYFEEERIRRVVPALVDLAAPPPGNT</sequence>
<dbReference type="Proteomes" id="UP000626210">
    <property type="component" value="Unassembled WGS sequence"/>
</dbReference>
<protein>
    <submittedName>
        <fullName evidence="1">Uncharacterized protein</fullName>
    </submittedName>
</protein>
<keyword evidence="2" id="KW-1185">Reference proteome</keyword>